<dbReference type="Pfam" id="PF09721">
    <property type="entry name" value="Exosortase_EpsH"/>
    <property type="match status" value="1"/>
</dbReference>
<dbReference type="InterPro" id="IPR014263">
    <property type="entry name" value="Methanolan_biosynth_EpsI"/>
</dbReference>
<organism evidence="10 11">
    <name type="scientific">Steroidobacter agaridevorans</name>
    <dbReference type="NCBI Taxonomy" id="2695856"/>
    <lineage>
        <taxon>Bacteria</taxon>
        <taxon>Pseudomonadati</taxon>
        <taxon>Pseudomonadota</taxon>
        <taxon>Gammaproteobacteria</taxon>
        <taxon>Steroidobacterales</taxon>
        <taxon>Steroidobacteraceae</taxon>
        <taxon>Steroidobacter</taxon>
    </lineage>
</organism>
<evidence type="ECO:0000256" key="7">
    <source>
        <dbReference type="ARBA" id="ARBA00023136"/>
    </source>
</evidence>
<gene>
    <name evidence="10" type="ORF">GCM10011487_41380</name>
</gene>
<evidence type="ECO:0000256" key="2">
    <source>
        <dbReference type="ARBA" id="ARBA00022475"/>
    </source>
</evidence>
<evidence type="ECO:0000256" key="5">
    <source>
        <dbReference type="ARBA" id="ARBA00022801"/>
    </source>
</evidence>
<keyword evidence="7 8" id="KW-0472">Membrane</keyword>
<evidence type="ECO:0000256" key="1">
    <source>
        <dbReference type="ARBA" id="ARBA00004651"/>
    </source>
</evidence>
<name>A0A829YH51_9GAMM</name>
<keyword evidence="11" id="KW-1185">Reference proteome</keyword>
<dbReference type="GO" id="GO:0008233">
    <property type="term" value="F:peptidase activity"/>
    <property type="evidence" value="ECO:0007669"/>
    <property type="project" value="UniProtKB-KW"/>
</dbReference>
<dbReference type="NCBIfam" id="TIGR03109">
    <property type="entry name" value="exosort_XrtA"/>
    <property type="match status" value="1"/>
</dbReference>
<keyword evidence="4 8" id="KW-0812">Transmembrane</keyword>
<feature type="transmembrane region" description="Helical" evidence="8">
    <location>
        <begin position="267"/>
        <end position="288"/>
    </location>
</feature>
<evidence type="ECO:0000313" key="10">
    <source>
        <dbReference type="EMBL" id="GFE82138.1"/>
    </source>
</evidence>
<comment type="subcellular location">
    <subcellularLocation>
        <location evidence="1">Cell membrane</location>
        <topology evidence="1">Multi-pass membrane protein</topology>
    </subcellularLocation>
</comment>
<feature type="transmembrane region" description="Helical" evidence="8">
    <location>
        <begin position="115"/>
        <end position="131"/>
    </location>
</feature>
<dbReference type="Proteomes" id="UP000445000">
    <property type="component" value="Unassembled WGS sequence"/>
</dbReference>
<dbReference type="AlphaFoldDB" id="A0A829YH51"/>
<dbReference type="Pfam" id="PF11984">
    <property type="entry name" value="DUF3485"/>
    <property type="match status" value="1"/>
</dbReference>
<evidence type="ECO:0000313" key="11">
    <source>
        <dbReference type="Proteomes" id="UP000445000"/>
    </source>
</evidence>
<dbReference type="RefSeq" id="WP_161813810.1">
    <property type="nucleotide sequence ID" value="NZ_BLJN01000004.1"/>
</dbReference>
<comment type="caution">
    <text evidence="10">The sequence shown here is derived from an EMBL/GenBank/DDBJ whole genome shotgun (WGS) entry which is preliminary data.</text>
</comment>
<feature type="transmembrane region" description="Helical" evidence="8">
    <location>
        <begin position="138"/>
        <end position="158"/>
    </location>
</feature>
<evidence type="ECO:0000256" key="6">
    <source>
        <dbReference type="ARBA" id="ARBA00022989"/>
    </source>
</evidence>
<dbReference type="GO" id="GO:0006508">
    <property type="term" value="P:proteolysis"/>
    <property type="evidence" value="ECO:0007669"/>
    <property type="project" value="UniProtKB-KW"/>
</dbReference>
<evidence type="ECO:0000259" key="9">
    <source>
        <dbReference type="Pfam" id="PF11984"/>
    </source>
</evidence>
<feature type="transmembrane region" description="Helical" evidence="8">
    <location>
        <begin position="20"/>
        <end position="40"/>
    </location>
</feature>
<feature type="transmembrane region" description="Helical" evidence="8">
    <location>
        <begin position="56"/>
        <end position="73"/>
    </location>
</feature>
<feature type="transmembrane region" description="Helical" evidence="8">
    <location>
        <begin position="225"/>
        <end position="247"/>
    </location>
</feature>
<reference evidence="11" key="1">
    <citation type="submission" date="2020-01" db="EMBL/GenBank/DDBJ databases">
        <title>'Steroidobacter agaridevorans' sp. nov., agar-degrading bacteria isolated from rhizosphere soils.</title>
        <authorList>
            <person name="Ikenaga M."/>
            <person name="Kataoka M."/>
            <person name="Murouchi A."/>
            <person name="Katsuragi S."/>
            <person name="Sakai M."/>
        </authorList>
    </citation>
    <scope>NUCLEOTIDE SEQUENCE [LARGE SCALE GENOMIC DNA]</scope>
    <source>
        <strain evidence="11">YU21-B</strain>
    </source>
</reference>
<dbReference type="NCBIfam" id="TIGR04178">
    <property type="entry name" value="exo_archaeo"/>
    <property type="match status" value="1"/>
</dbReference>
<sequence>MIENSLASSEVAGQRALPGAAWRCAAICVFLLATTFVLLWPTTASLMVAWESSSETPYTHGYLVAALSIWLLWRDRHRLRTIPATLMLSAAVPLAAISVLWLVCVRAGIQTAHQFLLPIIVWLAICTVLGWRVAVASAFAVGYLYFAVPVWGVINGALQDATVVAVDALLRATGVPAYVEGNFVHLAAGTFEVAGGCSGLHYFIVAFAISALYGEVHRDSLRARLRIVALALVLALVTNWLRVYTIILAGYFTDMQHYLVRVDHSTYGWVVFAVMMVVFFFIVRRLPVSAAEEQTQPAPAESIALPSRWPLALATALAAIALGPIWSVLSPISPATLPQEGELLPSAAPWSAALGGGRSSWQPTFRGADVEQRGNYQRGGMLIEGYAAAYASQTQRKELIGYTNSIAGADADIVGSARIEPRGPVNELIVQDAQREQFVLWYFYRIGSLQTVNGFIAQVAYGVTSLTGSPMSTVIALRAPCGADCNAARDELQGLIRAVDL</sequence>
<dbReference type="InterPro" id="IPR013426">
    <property type="entry name" value="EpsH-like"/>
</dbReference>
<feature type="transmembrane region" description="Helical" evidence="8">
    <location>
        <begin position="309"/>
        <end position="329"/>
    </location>
</feature>
<feature type="domain" description="Methanolan biosynthesis EpsI" evidence="9">
    <location>
        <begin position="312"/>
        <end position="498"/>
    </location>
</feature>
<dbReference type="InterPro" id="IPR017540">
    <property type="entry name" value="Exosortase-1"/>
</dbReference>
<evidence type="ECO:0000256" key="4">
    <source>
        <dbReference type="ARBA" id="ARBA00022692"/>
    </source>
</evidence>
<proteinExistence type="predicted"/>
<keyword evidence="3" id="KW-0645">Protease</keyword>
<keyword evidence="5" id="KW-0378">Hydrolase</keyword>
<dbReference type="NCBIfam" id="TIGR02602">
    <property type="entry name" value="8TM_EpsH"/>
    <property type="match status" value="1"/>
</dbReference>
<feature type="transmembrane region" description="Helical" evidence="8">
    <location>
        <begin position="193"/>
        <end position="213"/>
    </location>
</feature>
<dbReference type="InterPro" id="IPR019127">
    <property type="entry name" value="Exosortase"/>
</dbReference>
<dbReference type="InterPro" id="IPR026392">
    <property type="entry name" value="Exo/Archaeosortase_dom"/>
</dbReference>
<keyword evidence="2" id="KW-1003">Cell membrane</keyword>
<dbReference type="GO" id="GO:0005886">
    <property type="term" value="C:plasma membrane"/>
    <property type="evidence" value="ECO:0007669"/>
    <property type="project" value="UniProtKB-SubCell"/>
</dbReference>
<dbReference type="EMBL" id="BLJN01000004">
    <property type="protein sequence ID" value="GFE82138.1"/>
    <property type="molecule type" value="Genomic_DNA"/>
</dbReference>
<accession>A0A829YH51</accession>
<protein>
    <recommendedName>
        <fullName evidence="9">Methanolan biosynthesis EpsI domain-containing protein</fullName>
    </recommendedName>
</protein>
<feature type="transmembrane region" description="Helical" evidence="8">
    <location>
        <begin position="85"/>
        <end position="109"/>
    </location>
</feature>
<evidence type="ECO:0000256" key="3">
    <source>
        <dbReference type="ARBA" id="ARBA00022670"/>
    </source>
</evidence>
<evidence type="ECO:0000256" key="8">
    <source>
        <dbReference type="SAM" id="Phobius"/>
    </source>
</evidence>
<keyword evidence="6 8" id="KW-1133">Transmembrane helix</keyword>